<dbReference type="RefSeq" id="WP_110815346.1">
    <property type="nucleotide sequence ID" value="NZ_QJTE01000006.1"/>
</dbReference>
<dbReference type="InterPro" id="IPR036291">
    <property type="entry name" value="NAD(P)-bd_dom_sf"/>
</dbReference>
<dbReference type="InterPro" id="IPR002347">
    <property type="entry name" value="SDR_fam"/>
</dbReference>
<dbReference type="PRINTS" id="PR00081">
    <property type="entry name" value="GDHRDH"/>
</dbReference>
<evidence type="ECO:0000313" key="6">
    <source>
        <dbReference type="Proteomes" id="UP000248311"/>
    </source>
</evidence>
<dbReference type="AlphaFoldDB" id="A0A318ST68"/>
<protein>
    <submittedName>
        <fullName evidence="5">Short-subunit dehydrogenase</fullName>
    </submittedName>
</protein>
<gene>
    <name evidence="5" type="ORF">DFP88_1064</name>
</gene>
<organism evidence="5 6">
    <name type="scientific">Pseudoroseicyclus aestuarii</name>
    <dbReference type="NCBI Taxonomy" id="1795041"/>
    <lineage>
        <taxon>Bacteria</taxon>
        <taxon>Pseudomonadati</taxon>
        <taxon>Pseudomonadota</taxon>
        <taxon>Alphaproteobacteria</taxon>
        <taxon>Rhodobacterales</taxon>
        <taxon>Paracoccaceae</taxon>
        <taxon>Pseudoroseicyclus</taxon>
    </lineage>
</organism>
<dbReference type="Pfam" id="PF00106">
    <property type="entry name" value="adh_short"/>
    <property type="match status" value="1"/>
</dbReference>
<dbReference type="PRINTS" id="PR00080">
    <property type="entry name" value="SDRFAMILY"/>
</dbReference>
<accession>A0A318ST68</accession>
<reference evidence="5 6" key="1">
    <citation type="submission" date="2018-06" db="EMBL/GenBank/DDBJ databases">
        <title>Genomic Encyclopedia of Type Strains, Phase III (KMG-III): the genomes of soil and plant-associated and newly described type strains.</title>
        <authorList>
            <person name="Whitman W."/>
        </authorList>
    </citation>
    <scope>NUCLEOTIDE SEQUENCE [LARGE SCALE GENOMIC DNA]</scope>
    <source>
        <strain evidence="5 6">CECT 9025</strain>
    </source>
</reference>
<dbReference type="GO" id="GO:0016020">
    <property type="term" value="C:membrane"/>
    <property type="evidence" value="ECO:0007669"/>
    <property type="project" value="TreeGrafter"/>
</dbReference>
<dbReference type="SUPFAM" id="SSF51735">
    <property type="entry name" value="NAD(P)-binding Rossmann-fold domains"/>
    <property type="match status" value="1"/>
</dbReference>
<proteinExistence type="inferred from homology"/>
<dbReference type="InterPro" id="IPR020904">
    <property type="entry name" value="Sc_DH/Rdtase_CS"/>
</dbReference>
<dbReference type="GO" id="GO:0016491">
    <property type="term" value="F:oxidoreductase activity"/>
    <property type="evidence" value="ECO:0007669"/>
    <property type="project" value="UniProtKB-KW"/>
</dbReference>
<evidence type="ECO:0000313" key="5">
    <source>
        <dbReference type="EMBL" id="PYE81327.1"/>
    </source>
</evidence>
<dbReference type="PANTHER" id="PTHR44196">
    <property type="entry name" value="DEHYDROGENASE/REDUCTASE SDR FAMILY MEMBER 7B"/>
    <property type="match status" value="1"/>
</dbReference>
<evidence type="ECO:0000256" key="2">
    <source>
        <dbReference type="ARBA" id="ARBA00023002"/>
    </source>
</evidence>
<keyword evidence="2" id="KW-0560">Oxidoreductase</keyword>
<sequence>MDIEKSTILITGASSGIGLATATAAIELGARVALIARRADRLSEIATRLGPDAMAVACDVTDPAQIARCVQTVLDTFGRIDVLVNNAGRGFYANIDEIDIAGYRELLELNTIAPLAMMQAVLPQMRRQGRGTIVNVSSGATFGALPGAGGYTSSKAALNMLSDVARIELAETGITVSTMYPFVTDTEFYGAVQTGENAAEAELEAVGQAIHAPDRVAAKILGLIRSGEGKDDLVPKSFGGSLEV</sequence>
<feature type="domain" description="Ketoreductase" evidence="4">
    <location>
        <begin position="6"/>
        <end position="186"/>
    </location>
</feature>
<keyword evidence="6" id="KW-1185">Reference proteome</keyword>
<dbReference type="InterPro" id="IPR057326">
    <property type="entry name" value="KR_dom"/>
</dbReference>
<dbReference type="SMART" id="SM00822">
    <property type="entry name" value="PKS_KR"/>
    <property type="match status" value="1"/>
</dbReference>
<dbReference type="PANTHER" id="PTHR44196:SF1">
    <property type="entry name" value="DEHYDROGENASE_REDUCTASE SDR FAMILY MEMBER 7B"/>
    <property type="match status" value="1"/>
</dbReference>
<dbReference type="OrthoDB" id="658698at2"/>
<evidence type="ECO:0000256" key="3">
    <source>
        <dbReference type="RuleBase" id="RU000363"/>
    </source>
</evidence>
<dbReference type="Gene3D" id="3.40.50.720">
    <property type="entry name" value="NAD(P)-binding Rossmann-like Domain"/>
    <property type="match status" value="1"/>
</dbReference>
<evidence type="ECO:0000256" key="1">
    <source>
        <dbReference type="ARBA" id="ARBA00006484"/>
    </source>
</evidence>
<dbReference type="CDD" id="cd05233">
    <property type="entry name" value="SDR_c"/>
    <property type="match status" value="1"/>
</dbReference>
<dbReference type="Proteomes" id="UP000248311">
    <property type="component" value="Unassembled WGS sequence"/>
</dbReference>
<comment type="caution">
    <text evidence="5">The sequence shown here is derived from an EMBL/GenBank/DDBJ whole genome shotgun (WGS) entry which is preliminary data.</text>
</comment>
<comment type="similarity">
    <text evidence="1 3">Belongs to the short-chain dehydrogenases/reductases (SDR) family.</text>
</comment>
<name>A0A318ST68_9RHOB</name>
<dbReference type="EMBL" id="QJTE01000006">
    <property type="protein sequence ID" value="PYE81327.1"/>
    <property type="molecule type" value="Genomic_DNA"/>
</dbReference>
<dbReference type="PROSITE" id="PS00061">
    <property type="entry name" value="ADH_SHORT"/>
    <property type="match status" value="1"/>
</dbReference>
<evidence type="ECO:0000259" key="4">
    <source>
        <dbReference type="SMART" id="SM00822"/>
    </source>
</evidence>